<dbReference type="PANTHER" id="PTHR43237:SF4">
    <property type="entry name" value="NADP-DEPENDENT MALIC ENZYME"/>
    <property type="match status" value="1"/>
</dbReference>
<organism evidence="4 5">
    <name type="scientific">Holospora curviuscula</name>
    <dbReference type="NCBI Taxonomy" id="1082868"/>
    <lineage>
        <taxon>Bacteria</taxon>
        <taxon>Pseudomonadati</taxon>
        <taxon>Pseudomonadota</taxon>
        <taxon>Alphaproteobacteria</taxon>
        <taxon>Holosporales</taxon>
        <taxon>Holosporaceae</taxon>
        <taxon>Holospora</taxon>
    </lineage>
</organism>
<proteinExistence type="predicted"/>
<dbReference type="InterPro" id="IPR045213">
    <property type="entry name" value="Malic_NAD-bd_bact_type"/>
</dbReference>
<dbReference type="AlphaFoldDB" id="A0A2S5R9Q8"/>
<dbReference type="RefSeq" id="WP_104206698.1">
    <property type="nucleotide sequence ID" value="NZ_PHHC01000080.1"/>
</dbReference>
<accession>A0A2S5R9Q8</accession>
<dbReference type="InterPro" id="IPR012302">
    <property type="entry name" value="Malic_NAD-bd"/>
</dbReference>
<dbReference type="SUPFAM" id="SSF53223">
    <property type="entry name" value="Aminoacid dehydrogenase-like, N-terminal domain"/>
    <property type="match status" value="1"/>
</dbReference>
<dbReference type="EMBL" id="PHHC01000080">
    <property type="protein sequence ID" value="PPE03865.1"/>
    <property type="molecule type" value="Genomic_DNA"/>
</dbReference>
<feature type="domain" description="Malic enzyme N-terminal" evidence="3">
    <location>
        <begin position="16"/>
        <end position="149"/>
    </location>
</feature>
<evidence type="ECO:0000313" key="5">
    <source>
        <dbReference type="Proteomes" id="UP000239425"/>
    </source>
</evidence>
<dbReference type="InterPro" id="IPR036291">
    <property type="entry name" value="NAD(P)-bd_dom_sf"/>
</dbReference>
<feature type="domain" description="Malic enzyme NAD-binding" evidence="2">
    <location>
        <begin position="161"/>
        <end position="396"/>
    </location>
</feature>
<dbReference type="GO" id="GO:0004470">
    <property type="term" value="F:malic enzyme activity"/>
    <property type="evidence" value="ECO:0007669"/>
    <property type="project" value="InterPro"/>
</dbReference>
<dbReference type="PANTHER" id="PTHR43237">
    <property type="entry name" value="NADP-DEPENDENT MALIC ENZYME"/>
    <property type="match status" value="1"/>
</dbReference>
<evidence type="ECO:0000313" key="4">
    <source>
        <dbReference type="EMBL" id="PPE03865.1"/>
    </source>
</evidence>
<evidence type="ECO:0000259" key="2">
    <source>
        <dbReference type="SMART" id="SM00919"/>
    </source>
</evidence>
<dbReference type="GO" id="GO:0016616">
    <property type="term" value="F:oxidoreductase activity, acting on the CH-OH group of donors, NAD or NADP as acceptor"/>
    <property type="evidence" value="ECO:0007669"/>
    <property type="project" value="InterPro"/>
</dbReference>
<dbReference type="SUPFAM" id="SSF51735">
    <property type="entry name" value="NAD(P)-binding Rossmann-fold domains"/>
    <property type="match status" value="1"/>
</dbReference>
<protein>
    <submittedName>
        <fullName evidence="4">NADP-dependent malic enzyme</fullName>
    </submittedName>
</protein>
<dbReference type="Gene3D" id="3.40.50.10380">
    <property type="entry name" value="Malic enzyme, N-terminal domain"/>
    <property type="match status" value="1"/>
</dbReference>
<keyword evidence="5" id="KW-1185">Reference proteome</keyword>
<dbReference type="Gene3D" id="3.40.50.720">
    <property type="entry name" value="NAD(P)-binding Rossmann-like Domain"/>
    <property type="match status" value="1"/>
</dbReference>
<dbReference type="InterPro" id="IPR051674">
    <property type="entry name" value="Malate_Decarboxylase"/>
</dbReference>
<dbReference type="SMART" id="SM00919">
    <property type="entry name" value="Malic_M"/>
    <property type="match status" value="1"/>
</dbReference>
<dbReference type="InterPro" id="IPR037062">
    <property type="entry name" value="Malic_N_dom_sf"/>
</dbReference>
<dbReference type="Proteomes" id="UP000239425">
    <property type="component" value="Unassembled WGS sequence"/>
</dbReference>
<dbReference type="OrthoDB" id="9805787at2"/>
<dbReference type="Pfam" id="PF03949">
    <property type="entry name" value="Malic_M"/>
    <property type="match status" value="1"/>
</dbReference>
<dbReference type="GO" id="GO:0051287">
    <property type="term" value="F:NAD binding"/>
    <property type="evidence" value="ECO:0007669"/>
    <property type="project" value="InterPro"/>
</dbReference>
<keyword evidence="1" id="KW-0560">Oxidoreductase</keyword>
<evidence type="ECO:0000256" key="1">
    <source>
        <dbReference type="ARBA" id="ARBA00023002"/>
    </source>
</evidence>
<evidence type="ECO:0000259" key="3">
    <source>
        <dbReference type="SMART" id="SM01274"/>
    </source>
</evidence>
<dbReference type="CDD" id="cd05311">
    <property type="entry name" value="NAD_bind_2_malic_enz"/>
    <property type="match status" value="1"/>
</dbReference>
<dbReference type="InterPro" id="IPR046346">
    <property type="entry name" value="Aminoacid_DH-like_N_sf"/>
</dbReference>
<dbReference type="Pfam" id="PF00390">
    <property type="entry name" value="malic"/>
    <property type="match status" value="1"/>
</dbReference>
<name>A0A2S5R9Q8_9PROT</name>
<reference evidence="4 5" key="1">
    <citation type="submission" date="2017-11" db="EMBL/GenBank/DDBJ databases">
        <title>Comparative genomic analysis of Holospora spp., intranuclear symbionts of paramecia.</title>
        <authorList>
            <person name="Garushyants S.K."/>
            <person name="Beliavskaya A."/>
            <person name="Malko D.B."/>
            <person name="Logacheva M.D."/>
            <person name="Rautian M.S."/>
            <person name="Gelfand M.S."/>
        </authorList>
    </citation>
    <scope>NUCLEOTIDE SEQUENCE [LARGE SCALE GENOMIC DNA]</scope>
    <source>
        <strain evidence="5">02AZ16</strain>
    </source>
</reference>
<dbReference type="SMART" id="SM01274">
    <property type="entry name" value="malic"/>
    <property type="match status" value="1"/>
</dbReference>
<dbReference type="InterPro" id="IPR012301">
    <property type="entry name" value="Malic_N_dom"/>
</dbReference>
<gene>
    <name evidence="4" type="ORF">HCUR_00643</name>
</gene>
<dbReference type="FunFam" id="3.40.50.720:FF:000095">
    <property type="entry name" value="NADP-dependent malic enzyme"/>
    <property type="match status" value="1"/>
</dbReference>
<sequence length="615" mass="67387">MVFETPSLRYHAYPKAGKWEMLPSKPLEGWEDLALAYNPGVAFACEAIVSCQHNAYDLTNKGHLVAVITNGTAVLGMGDIGPLAAKPVMEGKSVLIKYFSGLDSIDLELAESDPYKLIEHIVALAPSFGAINLEDIKAPECFIVEQALIERLTIPVFHDDQHGTAIVVCAAILNGLHLKQLPIEEAVVVVNGAGAGALASLELLRKFGLKQENIWLCDQKGLVHTERAHVTPHKAPYAQKSLKRTLGQVLEGADVFLGLSRGRLLTGDMISPMNPRPLIFALANPVPEILPEEVYAVHPDALVGTGRSDYPNQINNILCFPYMFKGALAVQASCIVEEMKRACVEELKTIAQEGEWGACGAYKGALHPFGPDYFIPKAFDPRLRARLPLVIAEAAIKAGVARKGVDHLRDLKVQLVSQAYEAYPTFGRLCVAQSIGNLPLLAPPLIFSYALEAKDQWNVFKSALLALERHNFCTAHVIHPEGSPHSLESCFSGTPLLSKALRIHACNLPTSDKKMMLRNEVKNGHNSVFLLGQRDEHTEDSVVRIMKGVSTLYQTVYSIKEKNPLTISWLAPSTLTLPRSVYIQGDTVYIQTYISIRDFLEVSALVTGCAYEHGF</sequence>
<comment type="caution">
    <text evidence="4">The sequence shown here is derived from an EMBL/GenBank/DDBJ whole genome shotgun (WGS) entry which is preliminary data.</text>
</comment>